<proteinExistence type="predicted"/>
<name>A0A918U836_9ACTN</name>
<dbReference type="EMBL" id="BMVU01000063">
    <property type="protein sequence ID" value="GGY07584.1"/>
    <property type="molecule type" value="Genomic_DNA"/>
</dbReference>
<gene>
    <name evidence="1" type="ORF">GCM10010358_70910</name>
</gene>
<organism evidence="1 2">
    <name type="scientific">Streptomyces minutiscleroticus</name>
    <dbReference type="NCBI Taxonomy" id="68238"/>
    <lineage>
        <taxon>Bacteria</taxon>
        <taxon>Bacillati</taxon>
        <taxon>Actinomycetota</taxon>
        <taxon>Actinomycetes</taxon>
        <taxon>Kitasatosporales</taxon>
        <taxon>Streptomycetaceae</taxon>
        <taxon>Streptomyces</taxon>
    </lineage>
</organism>
<evidence type="ECO:0000313" key="1">
    <source>
        <dbReference type="EMBL" id="GGY07584.1"/>
    </source>
</evidence>
<dbReference type="Proteomes" id="UP000619244">
    <property type="component" value="Unassembled WGS sequence"/>
</dbReference>
<reference evidence="1" key="2">
    <citation type="submission" date="2020-09" db="EMBL/GenBank/DDBJ databases">
        <authorList>
            <person name="Sun Q."/>
            <person name="Ohkuma M."/>
        </authorList>
    </citation>
    <scope>NUCLEOTIDE SEQUENCE</scope>
    <source>
        <strain evidence="1">JCM 4790</strain>
    </source>
</reference>
<protein>
    <submittedName>
        <fullName evidence="1">Uncharacterized protein</fullName>
    </submittedName>
</protein>
<accession>A0A918U836</accession>
<comment type="caution">
    <text evidence="1">The sequence shown here is derived from an EMBL/GenBank/DDBJ whole genome shotgun (WGS) entry which is preliminary data.</text>
</comment>
<reference evidence="1" key="1">
    <citation type="journal article" date="2014" name="Int. J. Syst. Evol. Microbiol.">
        <title>Complete genome sequence of Corynebacterium casei LMG S-19264T (=DSM 44701T), isolated from a smear-ripened cheese.</title>
        <authorList>
            <consortium name="US DOE Joint Genome Institute (JGI-PGF)"/>
            <person name="Walter F."/>
            <person name="Albersmeier A."/>
            <person name="Kalinowski J."/>
            <person name="Ruckert C."/>
        </authorList>
    </citation>
    <scope>NUCLEOTIDE SEQUENCE</scope>
    <source>
        <strain evidence="1">JCM 4790</strain>
    </source>
</reference>
<keyword evidence="2" id="KW-1185">Reference proteome</keyword>
<sequence length="125" mass="12556">MQSSAAPRLWHLRPVPAGSGCGRELSCTVYGPGSGQGADCAPAREGAAAGCHGAHGTRRDGGRRSVLCDEGPVACVFIAGAGKTPDGGTLRGRAGKRHSSLLDAGGACACVMHLPLPFEAQEAYA</sequence>
<evidence type="ECO:0000313" key="2">
    <source>
        <dbReference type="Proteomes" id="UP000619244"/>
    </source>
</evidence>
<dbReference type="AlphaFoldDB" id="A0A918U836"/>